<gene>
    <name evidence="2" type="ORF">SAMN02745168_0559</name>
</gene>
<keyword evidence="3" id="KW-1185">Reference proteome</keyword>
<organism evidence="2 3">
    <name type="scientific">Papillibacter cinnamivorans DSM 12816</name>
    <dbReference type="NCBI Taxonomy" id="1122930"/>
    <lineage>
        <taxon>Bacteria</taxon>
        <taxon>Bacillati</taxon>
        <taxon>Bacillota</taxon>
        <taxon>Clostridia</taxon>
        <taxon>Eubacteriales</taxon>
        <taxon>Oscillospiraceae</taxon>
        <taxon>Papillibacter</taxon>
    </lineage>
</organism>
<dbReference type="Proteomes" id="UP000192790">
    <property type="component" value="Unassembled WGS sequence"/>
</dbReference>
<feature type="domain" description="Phospholipase C/D" evidence="1">
    <location>
        <begin position="3"/>
        <end position="122"/>
    </location>
</feature>
<evidence type="ECO:0000313" key="2">
    <source>
        <dbReference type="EMBL" id="SMC37643.1"/>
    </source>
</evidence>
<dbReference type="STRING" id="1122930.SAMN02745168_0559"/>
<evidence type="ECO:0000259" key="1">
    <source>
        <dbReference type="Pfam" id="PF00882"/>
    </source>
</evidence>
<accession>A0A1W1YND1</accession>
<sequence>MSHIAVGSLVCTYLAEHHEIRLSRMSFLLGNIIPDFRPSFLSRPHYLAQSIGYVTGEMEALASQPLSSAEIGSEYSKRLGVVCHYYADFFCHAHSGRMKKGLLAHVLYEYSLYKYGRKRAEVLGRIPYLQSGEVAGNLEALIRKLEAYHRFYLDAVPSPGQDLVCANQACAEAAAALVRCSCRLRVPESAEYPACKTAAAF</sequence>
<reference evidence="2 3" key="1">
    <citation type="submission" date="2017-04" db="EMBL/GenBank/DDBJ databases">
        <authorList>
            <person name="Afonso C.L."/>
            <person name="Miller P.J."/>
            <person name="Scott M.A."/>
            <person name="Spackman E."/>
            <person name="Goraichik I."/>
            <person name="Dimitrov K.M."/>
            <person name="Suarez D.L."/>
            <person name="Swayne D.E."/>
        </authorList>
    </citation>
    <scope>NUCLEOTIDE SEQUENCE [LARGE SCALE GENOMIC DNA]</scope>
    <source>
        <strain evidence="2 3">DSM 12816</strain>
    </source>
</reference>
<dbReference type="InterPro" id="IPR029002">
    <property type="entry name" value="PLPC/GPLD1"/>
</dbReference>
<name>A0A1W1YND1_9FIRM</name>
<proteinExistence type="predicted"/>
<dbReference type="AlphaFoldDB" id="A0A1W1YND1"/>
<dbReference type="EMBL" id="FWXW01000001">
    <property type="protein sequence ID" value="SMC37643.1"/>
    <property type="molecule type" value="Genomic_DNA"/>
</dbReference>
<protein>
    <submittedName>
        <fullName evidence="2">Zinc dependent phospholipase C</fullName>
    </submittedName>
</protein>
<dbReference type="Pfam" id="PF00882">
    <property type="entry name" value="Zn_dep_PLPC"/>
    <property type="match status" value="1"/>
</dbReference>
<evidence type="ECO:0000313" key="3">
    <source>
        <dbReference type="Proteomes" id="UP000192790"/>
    </source>
</evidence>